<evidence type="ECO:0000256" key="1">
    <source>
        <dbReference type="SAM" id="MobiDB-lite"/>
    </source>
</evidence>
<dbReference type="eggNOG" id="COG3350">
    <property type="taxonomic scope" value="Bacteria"/>
</dbReference>
<dbReference type="Pfam" id="PF13478">
    <property type="entry name" value="XdhC_C"/>
    <property type="match status" value="1"/>
</dbReference>
<dbReference type="SUPFAM" id="SSF47240">
    <property type="entry name" value="Ferritin-like"/>
    <property type="match status" value="1"/>
</dbReference>
<reference evidence="4" key="1">
    <citation type="submission" date="2009-09" db="EMBL/GenBank/DDBJ databases">
        <title>The complete genome of Nakamurella multipartita DSM 44233.</title>
        <authorList>
            <consortium name="US DOE Joint Genome Institute (JGI-PGF)"/>
            <person name="Lucas S."/>
            <person name="Copeland A."/>
            <person name="Lapidus A."/>
            <person name="Glavina del Rio T."/>
            <person name="Dalin E."/>
            <person name="Tice H."/>
            <person name="Bruce D."/>
            <person name="Goodwin L."/>
            <person name="Pitluck S."/>
            <person name="Kyrpides N."/>
            <person name="Mavromatis K."/>
            <person name="Ivanova N."/>
            <person name="Ovchinnikova G."/>
            <person name="Sims D."/>
            <person name="Meincke L."/>
            <person name="Brettin T."/>
            <person name="Detter J.C."/>
            <person name="Han C."/>
            <person name="Larimer F."/>
            <person name="Land M."/>
            <person name="Hauser L."/>
            <person name="Markowitz V."/>
            <person name="Cheng J.-F."/>
            <person name="Hugenholtz P."/>
            <person name="Woyke T."/>
            <person name="Wu D."/>
            <person name="Klenk H.-P."/>
            <person name="Eisen J.A."/>
        </authorList>
    </citation>
    <scope>NUCLEOTIDE SEQUENCE [LARGE SCALE GENOMIC DNA]</scope>
    <source>
        <strain evidence="4">ATCC 700099 / DSM 44233 / CIP 104796 / JCM 9543 / NBRC 105858 / Y-104</strain>
    </source>
</reference>
<dbReference type="Proteomes" id="UP000002218">
    <property type="component" value="Chromosome"/>
</dbReference>
<reference evidence="3 4" key="2">
    <citation type="journal article" date="2010" name="Stand. Genomic Sci.">
        <title>Complete genome sequence of Nakamurella multipartita type strain (Y-104).</title>
        <authorList>
            <person name="Tice H."/>
            <person name="Mayilraj S."/>
            <person name="Sims D."/>
            <person name="Lapidus A."/>
            <person name="Nolan M."/>
            <person name="Lucas S."/>
            <person name="Glavina Del Rio T."/>
            <person name="Copeland A."/>
            <person name="Cheng J.F."/>
            <person name="Meincke L."/>
            <person name="Bruce D."/>
            <person name="Goodwin L."/>
            <person name="Pitluck S."/>
            <person name="Ivanova N."/>
            <person name="Mavromatis K."/>
            <person name="Ovchinnikova G."/>
            <person name="Pati A."/>
            <person name="Chen A."/>
            <person name="Palaniappan K."/>
            <person name="Land M."/>
            <person name="Hauser L."/>
            <person name="Chang Y.J."/>
            <person name="Jeffries C.D."/>
            <person name="Detter J.C."/>
            <person name="Brettin T."/>
            <person name="Rohde M."/>
            <person name="Goker M."/>
            <person name="Bristow J."/>
            <person name="Eisen J.A."/>
            <person name="Markowitz V."/>
            <person name="Hugenholtz P."/>
            <person name="Kyrpides N.C."/>
            <person name="Klenk H.P."/>
            <person name="Chen F."/>
        </authorList>
    </citation>
    <scope>NUCLEOTIDE SEQUENCE [LARGE SCALE GENOMIC DNA]</scope>
    <source>
        <strain evidence="4">ATCC 700099 / DSM 44233 / CIP 104796 / JCM 9543 / NBRC 105858 / Y-104</strain>
    </source>
</reference>
<dbReference type="PANTHER" id="PTHR30388">
    <property type="entry name" value="ALDEHYDE OXIDOREDUCTASE MOLYBDENUM COFACTOR ASSEMBLY PROTEIN"/>
    <property type="match status" value="1"/>
</dbReference>
<keyword evidence="4" id="KW-1185">Reference proteome</keyword>
<accession>C8XD64</accession>
<evidence type="ECO:0000259" key="2">
    <source>
        <dbReference type="SMART" id="SM00746"/>
    </source>
</evidence>
<dbReference type="HOGENOM" id="CLU_041115_0_0_11"/>
<proteinExistence type="predicted"/>
<dbReference type="InterPro" id="IPR009078">
    <property type="entry name" value="Ferritin-like_SF"/>
</dbReference>
<dbReference type="InterPro" id="IPR052698">
    <property type="entry name" value="MoCofactor_Util/Proc"/>
</dbReference>
<dbReference type="Pfam" id="PF02625">
    <property type="entry name" value="XdhC_CoxI"/>
    <property type="match status" value="1"/>
</dbReference>
<dbReference type="eggNOG" id="COG1975">
    <property type="taxonomic scope" value="Bacteria"/>
</dbReference>
<name>C8XD64_NAKMY</name>
<dbReference type="RefSeq" id="WP_015750358.1">
    <property type="nucleotide sequence ID" value="NC_013235.1"/>
</dbReference>
<evidence type="ECO:0000313" key="4">
    <source>
        <dbReference type="Proteomes" id="UP000002218"/>
    </source>
</evidence>
<dbReference type="KEGG" id="nml:Namu_5288"/>
<feature type="domain" description="TRASH" evidence="2">
    <location>
        <begin position="328"/>
        <end position="366"/>
    </location>
</feature>
<feature type="compositionally biased region" description="Basic and acidic residues" evidence="1">
    <location>
        <begin position="81"/>
        <end position="96"/>
    </location>
</feature>
<feature type="region of interest" description="Disordered" evidence="1">
    <location>
        <begin position="81"/>
        <end position="100"/>
    </location>
</feature>
<dbReference type="PANTHER" id="PTHR30388:SF4">
    <property type="entry name" value="MOLYBDENUM COFACTOR INSERTION CHAPERONE PAOD"/>
    <property type="match status" value="1"/>
</dbReference>
<dbReference type="Gene3D" id="3.40.50.720">
    <property type="entry name" value="NAD(P)-binding Rossmann-like Domain"/>
    <property type="match status" value="1"/>
</dbReference>
<dbReference type="InterPro" id="IPR027051">
    <property type="entry name" value="XdhC_Rossmann_dom"/>
</dbReference>
<organism evidence="3 4">
    <name type="scientific">Nakamurella multipartita (strain ATCC 700099 / DSM 44233 / CIP 104796 / JCM 9543 / NBRC 105858 / Y-104)</name>
    <name type="common">Microsphaera multipartita</name>
    <dbReference type="NCBI Taxonomy" id="479431"/>
    <lineage>
        <taxon>Bacteria</taxon>
        <taxon>Bacillati</taxon>
        <taxon>Actinomycetota</taxon>
        <taxon>Actinomycetes</taxon>
        <taxon>Nakamurellales</taxon>
        <taxon>Nakamurellaceae</taxon>
        <taxon>Nakamurella</taxon>
    </lineage>
</organism>
<dbReference type="InterPro" id="IPR007029">
    <property type="entry name" value="YHS_dom"/>
</dbReference>
<dbReference type="InterPro" id="IPR012348">
    <property type="entry name" value="RNR-like"/>
</dbReference>
<dbReference type="SMART" id="SM00746">
    <property type="entry name" value="TRASH"/>
    <property type="match status" value="1"/>
</dbReference>
<dbReference type="Pfam" id="PF04945">
    <property type="entry name" value="YHS"/>
    <property type="match status" value="1"/>
</dbReference>
<dbReference type="InterPro" id="IPR011017">
    <property type="entry name" value="TRASH_dom"/>
</dbReference>
<dbReference type="EMBL" id="CP001737">
    <property type="protein sequence ID" value="ACV81554.1"/>
    <property type="molecule type" value="Genomic_DNA"/>
</dbReference>
<protein>
    <recommendedName>
        <fullName evidence="2">TRASH domain-containing protein</fullName>
    </recommendedName>
</protein>
<dbReference type="AlphaFoldDB" id="C8XD64"/>
<evidence type="ECO:0000313" key="3">
    <source>
        <dbReference type="EMBL" id="ACV81554.1"/>
    </source>
</evidence>
<dbReference type="Gene3D" id="1.10.620.20">
    <property type="entry name" value="Ribonucleotide Reductase, subunit A"/>
    <property type="match status" value="1"/>
</dbReference>
<dbReference type="STRING" id="479431.Namu_5288"/>
<dbReference type="InParanoid" id="C8XD64"/>
<gene>
    <name evidence="3" type="ordered locus">Namu_5288</name>
</gene>
<feature type="region of interest" description="Disordered" evidence="1">
    <location>
        <begin position="267"/>
        <end position="327"/>
    </location>
</feature>
<dbReference type="OrthoDB" id="5242066at2"/>
<sequence>MGRQDLDERAAQLRTAGVPFVRARVVLARRPTSARAGDEAIVHADGSIEGFVGGTCAESTVRVQSLRLLGRPEPLLLRIVPDDGVGRGDGDGHEDGAAEPAGTLTVHNPCLSGGALEIFLDPVVPAPLVLVHGDGPVAQALRQVTEAAGYRCAEAAAQTVPGADAVVVASHGRDETAVLAAAIEAGVGYIGLIASRRRGAAVLAEIAAARPDLAEQLRQRVDTPAGLDLGARTAGEIAVSVLAAIVHSRAHPPARINFAGADETAPNVNGGTEVNDLSRAGIHSGGGDTRADETAPNVNGGTEVADFARAGEVDPREDQGRGRGEAVDPVCGMTVATVPASERAEYDGRTVWFCGPGCRNAFLADPTRYPES</sequence>
<feature type="compositionally biased region" description="Basic and acidic residues" evidence="1">
    <location>
        <begin position="309"/>
        <end position="326"/>
    </location>
</feature>
<dbReference type="GO" id="GO:0016491">
    <property type="term" value="F:oxidoreductase activity"/>
    <property type="evidence" value="ECO:0007669"/>
    <property type="project" value="InterPro"/>
</dbReference>
<dbReference type="InterPro" id="IPR003777">
    <property type="entry name" value="XdhC_CoxI"/>
</dbReference>